<evidence type="ECO:0000256" key="2">
    <source>
        <dbReference type="ARBA" id="ARBA00022730"/>
    </source>
</evidence>
<dbReference type="GO" id="GO:0006412">
    <property type="term" value="P:translation"/>
    <property type="evidence" value="ECO:0007669"/>
    <property type="project" value="UniProtKB-UniRule"/>
</dbReference>
<dbReference type="Pfam" id="PF01479">
    <property type="entry name" value="S4"/>
    <property type="match status" value="1"/>
</dbReference>
<evidence type="ECO:0000256" key="4">
    <source>
        <dbReference type="ARBA" id="ARBA00022980"/>
    </source>
</evidence>
<evidence type="ECO:0000256" key="3">
    <source>
        <dbReference type="ARBA" id="ARBA00022884"/>
    </source>
</evidence>
<dbReference type="CDD" id="cd00165">
    <property type="entry name" value="S4"/>
    <property type="match status" value="1"/>
</dbReference>
<dbReference type="InterPro" id="IPR001912">
    <property type="entry name" value="Ribosomal_uS4_N"/>
</dbReference>
<dbReference type="GO" id="GO:0015935">
    <property type="term" value="C:small ribosomal subunit"/>
    <property type="evidence" value="ECO:0007669"/>
    <property type="project" value="InterPro"/>
</dbReference>
<keyword evidence="3 6" id="KW-0694">RNA-binding</keyword>
<dbReference type="EMBL" id="QMQV01000030">
    <property type="protein sequence ID" value="RLE49557.1"/>
    <property type="molecule type" value="Genomic_DNA"/>
</dbReference>
<evidence type="ECO:0000313" key="12">
    <source>
        <dbReference type="Proteomes" id="UP000272051"/>
    </source>
</evidence>
<evidence type="ECO:0000259" key="8">
    <source>
        <dbReference type="SMART" id="SM00363"/>
    </source>
</evidence>
<comment type="function">
    <text evidence="6">With S5 and S12 plays an important role in translational accuracy.</text>
</comment>
<dbReference type="SMART" id="SM01390">
    <property type="entry name" value="Ribosomal_S4"/>
    <property type="match status" value="1"/>
</dbReference>
<gene>
    <name evidence="6" type="primary">rps4</name>
    <name evidence="10" type="ORF">DRJ31_04395</name>
    <name evidence="11" type="ORF">DRJ33_03765</name>
</gene>
<evidence type="ECO:0000256" key="6">
    <source>
        <dbReference type="HAMAP-Rule" id="MF_01306"/>
    </source>
</evidence>
<keyword evidence="2 6" id="KW-0699">rRNA-binding</keyword>
<dbReference type="InterPro" id="IPR022801">
    <property type="entry name" value="Ribosomal_uS4"/>
</dbReference>
<dbReference type="InterPro" id="IPR022802">
    <property type="entry name" value="Ribosomal_uS4_arc"/>
</dbReference>
<dbReference type="PANTHER" id="PTHR11831">
    <property type="entry name" value="30S 40S RIBOSOMAL PROTEIN"/>
    <property type="match status" value="1"/>
</dbReference>
<dbReference type="NCBIfam" id="TIGR01018">
    <property type="entry name" value="uS4_arch"/>
    <property type="match status" value="1"/>
</dbReference>
<comment type="similarity">
    <text evidence="1 6 7">Belongs to the universal ribosomal protein uS4 family.</text>
</comment>
<proteinExistence type="inferred from homology"/>
<evidence type="ECO:0000313" key="11">
    <source>
        <dbReference type="EMBL" id="RLE52471.1"/>
    </source>
</evidence>
<dbReference type="PROSITE" id="PS00632">
    <property type="entry name" value="RIBOSOMAL_S4"/>
    <property type="match status" value="1"/>
</dbReference>
<keyword evidence="4 6" id="KW-0689">Ribosomal protein</keyword>
<sequence length="160" mass="18758">MGDPKRCRKKWHGPRHPWRKEILAQELQLLGLYGLRNKKELWIAKTILRKFRRQARSLLALPPERRAILERQLISKLYNMGLLLSENATIDDVLGIKVEDVLERRLQTIVYRKGFARTPYQARQFVVHGHVLINGRRVTSPGYLVSRDEEDQIQVTIAAR</sequence>
<protein>
    <recommendedName>
        <fullName evidence="6">Small ribosomal subunit protein uS4</fullName>
    </recommendedName>
</protein>
<dbReference type="NCBIfam" id="NF003139">
    <property type="entry name" value="PRK04051.1"/>
    <property type="match status" value="1"/>
</dbReference>
<evidence type="ECO:0000313" key="10">
    <source>
        <dbReference type="EMBL" id="RLE49557.1"/>
    </source>
</evidence>
<evidence type="ECO:0000256" key="5">
    <source>
        <dbReference type="ARBA" id="ARBA00023274"/>
    </source>
</evidence>
<comment type="subunit">
    <text evidence="6">Part of the 30S ribosomal subunit. Contacts protein S5. The interaction surface between S4 and S5 is involved in control of translational fidelity.</text>
</comment>
<dbReference type="InterPro" id="IPR036986">
    <property type="entry name" value="S4_RNA-bd_sf"/>
</dbReference>
<dbReference type="PROSITE" id="PS50889">
    <property type="entry name" value="S4"/>
    <property type="match status" value="1"/>
</dbReference>
<feature type="domain" description="Small ribosomal subunit protein uS4 N-terminal" evidence="9">
    <location>
        <begin position="5"/>
        <end position="103"/>
    </location>
</feature>
<dbReference type="HAMAP" id="MF_01306_A">
    <property type="entry name" value="Ribosomal_uS4_A"/>
    <property type="match status" value="1"/>
</dbReference>
<evidence type="ECO:0000313" key="13">
    <source>
        <dbReference type="Proteomes" id="UP000278475"/>
    </source>
</evidence>
<organism evidence="11 12">
    <name type="scientific">Thermoproteota archaeon</name>
    <dbReference type="NCBI Taxonomy" id="2056631"/>
    <lineage>
        <taxon>Archaea</taxon>
        <taxon>Thermoproteota</taxon>
    </lineage>
</organism>
<dbReference type="InterPro" id="IPR018079">
    <property type="entry name" value="Ribosomal_uS4_CS"/>
</dbReference>
<evidence type="ECO:0000256" key="7">
    <source>
        <dbReference type="RuleBase" id="RU003699"/>
    </source>
</evidence>
<dbReference type="PANTHER" id="PTHR11831:SF5">
    <property type="entry name" value="40S RIBOSOMAL PROTEIN S9"/>
    <property type="match status" value="1"/>
</dbReference>
<dbReference type="Pfam" id="PF00163">
    <property type="entry name" value="Ribosomal_S4"/>
    <property type="match status" value="1"/>
</dbReference>
<dbReference type="AlphaFoldDB" id="A0A497EZN2"/>
<accession>A0A497EZN2</accession>
<evidence type="ECO:0000259" key="9">
    <source>
        <dbReference type="SMART" id="SM01390"/>
    </source>
</evidence>
<dbReference type="SUPFAM" id="SSF55174">
    <property type="entry name" value="Alpha-L RNA-binding motif"/>
    <property type="match status" value="1"/>
</dbReference>
<dbReference type="EMBL" id="QMQX01000052">
    <property type="protein sequence ID" value="RLE52471.1"/>
    <property type="molecule type" value="Genomic_DNA"/>
</dbReference>
<dbReference type="GO" id="GO:0003735">
    <property type="term" value="F:structural constituent of ribosome"/>
    <property type="evidence" value="ECO:0007669"/>
    <property type="project" value="InterPro"/>
</dbReference>
<reference evidence="12 13" key="1">
    <citation type="submission" date="2018-06" db="EMBL/GenBank/DDBJ databases">
        <title>Extensive metabolic versatility and redundancy in microbially diverse, dynamic hydrothermal sediments.</title>
        <authorList>
            <person name="Dombrowski N."/>
            <person name="Teske A."/>
            <person name="Baker B.J."/>
        </authorList>
    </citation>
    <scope>NUCLEOTIDE SEQUENCE [LARGE SCALE GENOMIC DNA]</scope>
    <source>
        <strain evidence="11">B34_G17</strain>
        <strain evidence="10">B66_G16</strain>
    </source>
</reference>
<dbReference type="SMART" id="SM00363">
    <property type="entry name" value="S4"/>
    <property type="match status" value="1"/>
</dbReference>
<feature type="domain" description="RNA-binding S4" evidence="8">
    <location>
        <begin position="104"/>
        <end position="160"/>
    </location>
</feature>
<dbReference type="GO" id="GO:0019843">
    <property type="term" value="F:rRNA binding"/>
    <property type="evidence" value="ECO:0007669"/>
    <property type="project" value="UniProtKB-UniRule"/>
</dbReference>
<evidence type="ECO:0000256" key="1">
    <source>
        <dbReference type="ARBA" id="ARBA00007465"/>
    </source>
</evidence>
<comment type="caution">
    <text evidence="11">The sequence shown here is derived from an EMBL/GenBank/DDBJ whole genome shotgun (WGS) entry which is preliminary data.</text>
</comment>
<name>A0A497EZN2_9CREN</name>
<dbReference type="Proteomes" id="UP000272051">
    <property type="component" value="Unassembled WGS sequence"/>
</dbReference>
<dbReference type="Gene3D" id="3.10.290.10">
    <property type="entry name" value="RNA-binding S4 domain"/>
    <property type="match status" value="1"/>
</dbReference>
<dbReference type="Proteomes" id="UP000278475">
    <property type="component" value="Unassembled WGS sequence"/>
</dbReference>
<dbReference type="InterPro" id="IPR005710">
    <property type="entry name" value="Ribosomal_uS4_euk/arc"/>
</dbReference>
<keyword evidence="5 6" id="KW-0687">Ribonucleoprotein</keyword>
<comment type="function">
    <text evidence="6">One of the primary rRNA binding proteins, it binds directly to 16S rRNA where it nucleates assembly of the body of the 30S subunit.</text>
</comment>
<dbReference type="InterPro" id="IPR002942">
    <property type="entry name" value="S4_RNA-bd"/>
</dbReference>
<dbReference type="GO" id="GO:0042274">
    <property type="term" value="P:ribosomal small subunit biogenesis"/>
    <property type="evidence" value="ECO:0007669"/>
    <property type="project" value="TreeGrafter"/>
</dbReference>